<organism evidence="2 3">
    <name type="scientific">Plectus sambesii</name>
    <dbReference type="NCBI Taxonomy" id="2011161"/>
    <lineage>
        <taxon>Eukaryota</taxon>
        <taxon>Metazoa</taxon>
        <taxon>Ecdysozoa</taxon>
        <taxon>Nematoda</taxon>
        <taxon>Chromadorea</taxon>
        <taxon>Plectida</taxon>
        <taxon>Plectina</taxon>
        <taxon>Plectoidea</taxon>
        <taxon>Plectidae</taxon>
        <taxon>Plectus</taxon>
    </lineage>
</organism>
<evidence type="ECO:0000256" key="1">
    <source>
        <dbReference type="SAM" id="MobiDB-lite"/>
    </source>
</evidence>
<evidence type="ECO:0000313" key="2">
    <source>
        <dbReference type="Proteomes" id="UP000887566"/>
    </source>
</evidence>
<keyword evidence="2" id="KW-1185">Reference proteome</keyword>
<feature type="region of interest" description="Disordered" evidence="1">
    <location>
        <begin position="1"/>
        <end position="32"/>
    </location>
</feature>
<reference evidence="3" key="1">
    <citation type="submission" date="2022-11" db="UniProtKB">
        <authorList>
            <consortium name="WormBaseParasite"/>
        </authorList>
    </citation>
    <scope>IDENTIFICATION</scope>
</reference>
<sequence>MRPRVDISYANRSTNDGDESSADEPDTNPSSGGCCSARLGILSLFYVVRLPA</sequence>
<proteinExistence type="predicted"/>
<dbReference type="Proteomes" id="UP000887566">
    <property type="component" value="Unplaced"/>
</dbReference>
<name>A0A914VSC4_9BILA</name>
<protein>
    <submittedName>
        <fullName evidence="3">Uncharacterized protein</fullName>
    </submittedName>
</protein>
<evidence type="ECO:0000313" key="3">
    <source>
        <dbReference type="WBParaSite" id="PSAMB.scaffold23800size409.g39004.t1"/>
    </source>
</evidence>
<accession>A0A914VSC4</accession>
<dbReference type="AlphaFoldDB" id="A0A914VSC4"/>
<dbReference type="WBParaSite" id="PSAMB.scaffold23800size409.g39004.t1">
    <property type="protein sequence ID" value="PSAMB.scaffold23800size409.g39004.t1"/>
    <property type="gene ID" value="PSAMB.scaffold23800size409.g39004"/>
</dbReference>
<feature type="compositionally biased region" description="Acidic residues" evidence="1">
    <location>
        <begin position="16"/>
        <end position="26"/>
    </location>
</feature>